<organism evidence="1 2">
    <name type="scientific">Stenotrophomonas maltophilia</name>
    <name type="common">Pseudomonas maltophilia</name>
    <name type="synonym">Xanthomonas maltophilia</name>
    <dbReference type="NCBI Taxonomy" id="40324"/>
    <lineage>
        <taxon>Bacteria</taxon>
        <taxon>Pseudomonadati</taxon>
        <taxon>Pseudomonadota</taxon>
        <taxon>Gammaproteobacteria</taxon>
        <taxon>Lysobacterales</taxon>
        <taxon>Lysobacteraceae</taxon>
        <taxon>Stenotrophomonas</taxon>
        <taxon>Stenotrophomonas maltophilia group</taxon>
    </lineage>
</organism>
<dbReference type="AlphaFoldDB" id="A0A4S2CTQ8"/>
<reference evidence="1 2" key="1">
    <citation type="submission" date="2019-04" db="EMBL/GenBank/DDBJ databases">
        <title>Microbes associate with the intestines of laboratory mice.</title>
        <authorList>
            <person name="Navarre W."/>
            <person name="Wong E."/>
            <person name="Huang K."/>
            <person name="Tropini C."/>
            <person name="Ng K."/>
            <person name="Yu B."/>
        </authorList>
    </citation>
    <scope>NUCLEOTIDE SEQUENCE [LARGE SCALE GENOMIC DNA]</scope>
    <source>
        <strain evidence="1 2">NM62_B4-13</strain>
    </source>
</reference>
<gene>
    <name evidence="1" type="ORF">E5352_18405</name>
</gene>
<comment type="caution">
    <text evidence="1">The sequence shown here is derived from an EMBL/GenBank/DDBJ whole genome shotgun (WGS) entry which is preliminary data.</text>
</comment>
<dbReference type="Pfam" id="PF07277">
    <property type="entry name" value="SapC"/>
    <property type="match status" value="1"/>
</dbReference>
<dbReference type="InterPro" id="IPR010836">
    <property type="entry name" value="SapC"/>
</dbReference>
<proteinExistence type="predicted"/>
<protein>
    <submittedName>
        <fullName evidence="1">Peptide ABC transporter permease</fullName>
    </submittedName>
</protein>
<name>A0A4S2CTQ8_STEMA</name>
<evidence type="ECO:0000313" key="1">
    <source>
        <dbReference type="EMBL" id="TGY31742.1"/>
    </source>
</evidence>
<dbReference type="EMBL" id="SRYW01000024">
    <property type="protein sequence ID" value="TGY31742.1"/>
    <property type="molecule type" value="Genomic_DNA"/>
</dbReference>
<evidence type="ECO:0000313" key="2">
    <source>
        <dbReference type="Proteomes" id="UP000306631"/>
    </source>
</evidence>
<accession>A0A4S2CTQ8</accession>
<dbReference type="Proteomes" id="UP000306631">
    <property type="component" value="Unassembled WGS sequence"/>
</dbReference>
<sequence length="256" mass="28211">MDTTMPRYEMLNNIAHRDLRVATGFGPEFGDAVGMVPAYPSEFAELQREYPIFLRRDPATGDWQSVALLGFEQHENLFLHDGRWNATYLPGAAAKGPFLIGFQENRIDGAPVQEAVLHVDLDHPRVNAMQGEPVFLPQGGNSPYLDHIAGVLRGIHDGHAFGAHMFSMLDTNGLIQPVSLDVTIDTGHRVGINGLHAIDRDRLAQLDGSALADLNRAGYLEGAYLMLASLHNMRRLIAEKQRRLRTQDAAVAAGRN</sequence>
<dbReference type="OrthoDB" id="8888710at2"/>